<keyword evidence="6" id="KW-1185">Reference proteome</keyword>
<dbReference type="InterPro" id="IPR039536">
    <property type="entry name" value="TetR_C_Proteobacteria"/>
</dbReference>
<dbReference type="PRINTS" id="PR00455">
    <property type="entry name" value="HTHTETR"/>
</dbReference>
<dbReference type="SUPFAM" id="SSF48498">
    <property type="entry name" value="Tetracyclin repressor-like, C-terminal domain"/>
    <property type="match status" value="1"/>
</dbReference>
<organism evidence="5 6">
    <name type="scientific">Thermaerobacter marianensis (strain ATCC 700841 / DSM 12885 / JCM 10246 / 7p75a)</name>
    <dbReference type="NCBI Taxonomy" id="644966"/>
    <lineage>
        <taxon>Bacteria</taxon>
        <taxon>Bacillati</taxon>
        <taxon>Bacillota</taxon>
        <taxon>Clostridia</taxon>
        <taxon>Eubacteriales</taxon>
        <taxon>Clostridiales Family XVII. Incertae Sedis</taxon>
        <taxon>Thermaerobacter</taxon>
    </lineage>
</organism>
<protein>
    <submittedName>
        <fullName evidence="5">Transcriptional regulator, TetR family</fullName>
    </submittedName>
</protein>
<dbReference type="SUPFAM" id="SSF46689">
    <property type="entry name" value="Homeodomain-like"/>
    <property type="match status" value="1"/>
</dbReference>
<name>E6SI62_THEM7</name>
<dbReference type="Pfam" id="PF14246">
    <property type="entry name" value="TetR_C_7"/>
    <property type="match status" value="1"/>
</dbReference>
<proteinExistence type="predicted"/>
<dbReference type="InterPro" id="IPR001647">
    <property type="entry name" value="HTH_TetR"/>
</dbReference>
<dbReference type="KEGG" id="tmr:Tmar_0725"/>
<evidence type="ECO:0000313" key="5">
    <source>
        <dbReference type="EMBL" id="ADU50840.1"/>
    </source>
</evidence>
<dbReference type="Gene3D" id="1.10.357.10">
    <property type="entry name" value="Tetracycline Repressor, domain 2"/>
    <property type="match status" value="1"/>
</dbReference>
<dbReference type="GO" id="GO:0003700">
    <property type="term" value="F:DNA-binding transcription factor activity"/>
    <property type="evidence" value="ECO:0007669"/>
    <property type="project" value="TreeGrafter"/>
</dbReference>
<sequence length="258" mass="28100">MERPHPDRRQQIIDAAFRVFSRKGFKGASNREIAEEAGVAPGLIYWYFRNKEDLFLAVAEAKSPALPLGRLLADPGDAPPEQFFRSMAREIGRAFRSDATRDVARLLLADGLRHPRLRILWRERVLGPVFDGLTRYLAEQVERGRLRPVDPAMTARLFLGLMMSQVLLHLLLAPDGMAPGDGEAQANGADPGHSAEHDDGAELDDGAEPADGAPRPATQPPPAPLPGLLERALEQAADVFWRGVAPEQAAGRPSQAGS</sequence>
<evidence type="ECO:0000256" key="1">
    <source>
        <dbReference type="ARBA" id="ARBA00023125"/>
    </source>
</evidence>
<dbReference type="HOGENOM" id="CLU_1077409_0_0_9"/>
<feature type="domain" description="HTH tetR-type" evidence="4">
    <location>
        <begin position="6"/>
        <end position="66"/>
    </location>
</feature>
<dbReference type="PANTHER" id="PTHR30055">
    <property type="entry name" value="HTH-TYPE TRANSCRIPTIONAL REGULATOR RUTR"/>
    <property type="match status" value="1"/>
</dbReference>
<reference evidence="5 6" key="1">
    <citation type="journal article" date="2010" name="Stand. Genomic Sci.">
        <title>Complete genome sequence of Thermaerobacter marianensis type strain (7p75a).</title>
        <authorList>
            <person name="Han C."/>
            <person name="Gu W."/>
            <person name="Zhang X."/>
            <person name="Lapidus A."/>
            <person name="Nolan M."/>
            <person name="Copeland A."/>
            <person name="Lucas S."/>
            <person name="Del Rio T.G."/>
            <person name="Tice H."/>
            <person name="Cheng J.F."/>
            <person name="Tapia R."/>
            <person name="Goodwin L."/>
            <person name="Pitluck S."/>
            <person name="Pagani I."/>
            <person name="Ivanova N."/>
            <person name="Mavromatis K."/>
            <person name="Mikhailova N."/>
            <person name="Pati A."/>
            <person name="Chen A."/>
            <person name="Palaniappan K."/>
            <person name="Land M."/>
            <person name="Hauser L."/>
            <person name="Chang Y.J."/>
            <person name="Jeffries C.D."/>
            <person name="Schneider S."/>
            <person name="Rohde M."/>
            <person name="Goker M."/>
            <person name="Pukall R."/>
            <person name="Woyke T."/>
            <person name="Bristow J."/>
            <person name="Eisen J.A."/>
            <person name="Markowitz V."/>
            <person name="Hugenholtz P."/>
            <person name="Kyrpides N.C."/>
            <person name="Klenk H.P."/>
            <person name="Detter J.C."/>
        </authorList>
    </citation>
    <scope>NUCLEOTIDE SEQUENCE [LARGE SCALE GENOMIC DNA]</scope>
    <source>
        <strain evidence="6">ATCC 700841 / DSM 12885 / JCM 10246 / 7p75a</strain>
    </source>
</reference>
<dbReference type="RefSeq" id="WP_013495145.1">
    <property type="nucleotide sequence ID" value="NC_014831.1"/>
</dbReference>
<keyword evidence="1 2" id="KW-0238">DNA-binding</keyword>
<dbReference type="Proteomes" id="UP000008915">
    <property type="component" value="Chromosome"/>
</dbReference>
<reference evidence="6" key="2">
    <citation type="journal article" date="2010" name="Stand. Genomic Sci.">
        <title>Complete genome sequence of Thermaerobacter marianensis type strain (7p75aT).</title>
        <authorList>
            <person name="Han C."/>
            <person name="Gu W."/>
            <person name="Zhang X."/>
            <person name="Lapidus A."/>
            <person name="Nolan M."/>
            <person name="Copeland A."/>
            <person name="Lucas S."/>
            <person name="Glavina Del Rio T."/>
            <person name="Tice H."/>
            <person name="Cheng J."/>
            <person name="Tapia R."/>
            <person name="Goodwin L."/>
            <person name="Pitluck S."/>
            <person name="Pagani I."/>
            <person name="Ivanova N."/>
            <person name="Mavromatis K."/>
            <person name="Mikhailova N."/>
            <person name="Pati A."/>
            <person name="Chen A."/>
            <person name="Palaniappan K."/>
            <person name="Land M."/>
            <person name="Hauser L."/>
            <person name="Chang Y."/>
            <person name="Jeffries C."/>
            <person name="Schneider S."/>
            <person name="Rohde M."/>
            <person name="Goker M."/>
            <person name="Pukall R."/>
            <person name="Woyke T."/>
            <person name="Bristow J."/>
            <person name="Eisen J."/>
            <person name="Markowitz V."/>
            <person name="Hugenholtz P."/>
            <person name="Kyrpides N."/>
            <person name="Klenk H."/>
            <person name="Detter J."/>
        </authorList>
    </citation>
    <scope>NUCLEOTIDE SEQUENCE [LARGE SCALE GENOMIC DNA]</scope>
    <source>
        <strain evidence="6">ATCC 700841 / DSM 12885 / JCM 10246 / 7p75a</strain>
    </source>
</reference>
<dbReference type="InterPro" id="IPR036271">
    <property type="entry name" value="Tet_transcr_reg_TetR-rel_C_sf"/>
</dbReference>
<accession>E6SI62</accession>
<dbReference type="STRING" id="644966.Tmar_0725"/>
<feature type="region of interest" description="Disordered" evidence="3">
    <location>
        <begin position="179"/>
        <end position="231"/>
    </location>
</feature>
<dbReference type="Pfam" id="PF00440">
    <property type="entry name" value="TetR_N"/>
    <property type="match status" value="1"/>
</dbReference>
<feature type="DNA-binding region" description="H-T-H motif" evidence="2">
    <location>
        <begin position="29"/>
        <end position="48"/>
    </location>
</feature>
<dbReference type="InterPro" id="IPR050109">
    <property type="entry name" value="HTH-type_TetR-like_transc_reg"/>
</dbReference>
<gene>
    <name evidence="5" type="ordered locus">Tmar_0725</name>
</gene>
<dbReference type="InterPro" id="IPR009057">
    <property type="entry name" value="Homeodomain-like_sf"/>
</dbReference>
<evidence type="ECO:0000313" key="6">
    <source>
        <dbReference type="Proteomes" id="UP000008915"/>
    </source>
</evidence>
<dbReference type="AlphaFoldDB" id="E6SI62"/>
<dbReference type="PANTHER" id="PTHR30055:SF226">
    <property type="entry name" value="HTH-TYPE TRANSCRIPTIONAL REGULATOR PKSA"/>
    <property type="match status" value="1"/>
</dbReference>
<dbReference type="GO" id="GO:0000976">
    <property type="term" value="F:transcription cis-regulatory region binding"/>
    <property type="evidence" value="ECO:0007669"/>
    <property type="project" value="TreeGrafter"/>
</dbReference>
<dbReference type="EMBL" id="CP002344">
    <property type="protein sequence ID" value="ADU50840.1"/>
    <property type="molecule type" value="Genomic_DNA"/>
</dbReference>
<evidence type="ECO:0000256" key="3">
    <source>
        <dbReference type="SAM" id="MobiDB-lite"/>
    </source>
</evidence>
<evidence type="ECO:0000259" key="4">
    <source>
        <dbReference type="PROSITE" id="PS50977"/>
    </source>
</evidence>
<dbReference type="OrthoDB" id="9808476at2"/>
<dbReference type="PROSITE" id="PS50977">
    <property type="entry name" value="HTH_TETR_2"/>
    <property type="match status" value="1"/>
</dbReference>
<evidence type="ECO:0000256" key="2">
    <source>
        <dbReference type="PROSITE-ProRule" id="PRU00335"/>
    </source>
</evidence>
<dbReference type="eggNOG" id="COG1309">
    <property type="taxonomic scope" value="Bacteria"/>
</dbReference>